<feature type="compositionally biased region" description="Basic residues" evidence="1">
    <location>
        <begin position="397"/>
        <end position="407"/>
    </location>
</feature>
<keyword evidence="3" id="KW-1185">Reference proteome</keyword>
<feature type="region of interest" description="Disordered" evidence="1">
    <location>
        <begin position="293"/>
        <end position="314"/>
    </location>
</feature>
<dbReference type="OrthoDB" id="3270368at2759"/>
<dbReference type="RefSeq" id="XP_043008733.1">
    <property type="nucleotide sequence ID" value="XM_043153449.1"/>
</dbReference>
<dbReference type="Proteomes" id="UP001049176">
    <property type="component" value="Chromosome 5"/>
</dbReference>
<feature type="compositionally biased region" description="Basic and acidic residues" evidence="1">
    <location>
        <begin position="489"/>
        <end position="501"/>
    </location>
</feature>
<feature type="region of interest" description="Disordered" evidence="1">
    <location>
        <begin position="545"/>
        <end position="611"/>
    </location>
</feature>
<feature type="region of interest" description="Disordered" evidence="1">
    <location>
        <begin position="719"/>
        <end position="797"/>
    </location>
</feature>
<feature type="region of interest" description="Disordered" evidence="1">
    <location>
        <begin position="349"/>
        <end position="419"/>
    </location>
</feature>
<dbReference type="EMBL" id="CM032185">
    <property type="protein sequence ID" value="KAG7092263.1"/>
    <property type="molecule type" value="Genomic_DNA"/>
</dbReference>
<feature type="compositionally biased region" description="Basic and acidic residues" evidence="1">
    <location>
        <begin position="594"/>
        <end position="611"/>
    </location>
</feature>
<dbReference type="KEGG" id="more:E1B28_008627"/>
<proteinExistence type="predicted"/>
<dbReference type="AlphaFoldDB" id="A0A9P7S0D4"/>
<name>A0A9P7S0D4_9AGAR</name>
<dbReference type="GeneID" id="66077703"/>
<evidence type="ECO:0000313" key="2">
    <source>
        <dbReference type="EMBL" id="KAG7092263.1"/>
    </source>
</evidence>
<evidence type="ECO:0000313" key="3">
    <source>
        <dbReference type="Proteomes" id="UP001049176"/>
    </source>
</evidence>
<feature type="compositionally biased region" description="Basic and acidic residues" evidence="1">
    <location>
        <begin position="548"/>
        <end position="584"/>
    </location>
</feature>
<protein>
    <submittedName>
        <fullName evidence="2">Uncharacterized protein</fullName>
    </submittedName>
</protein>
<feature type="region of interest" description="Disordered" evidence="1">
    <location>
        <begin position="432"/>
        <end position="501"/>
    </location>
</feature>
<reference evidence="2" key="1">
    <citation type="journal article" date="2021" name="Genome Biol. Evol.">
        <title>The assembled and annotated genome of the fairy-ring fungus Marasmius oreades.</title>
        <authorList>
            <person name="Hiltunen M."/>
            <person name="Ament-Velasquez S.L."/>
            <person name="Johannesson H."/>
        </authorList>
    </citation>
    <scope>NUCLEOTIDE SEQUENCE</scope>
    <source>
        <strain evidence="2">03SP1</strain>
    </source>
</reference>
<comment type="caution">
    <text evidence="2">The sequence shown here is derived from an EMBL/GenBank/DDBJ whole genome shotgun (WGS) entry which is preliminary data.</text>
</comment>
<evidence type="ECO:0000256" key="1">
    <source>
        <dbReference type="SAM" id="MobiDB-lite"/>
    </source>
</evidence>
<gene>
    <name evidence="2" type="ORF">E1B28_008627</name>
</gene>
<feature type="compositionally biased region" description="Polar residues" evidence="1">
    <location>
        <begin position="719"/>
        <end position="732"/>
    </location>
</feature>
<organism evidence="2 3">
    <name type="scientific">Marasmius oreades</name>
    <name type="common">fairy-ring Marasmius</name>
    <dbReference type="NCBI Taxonomy" id="181124"/>
    <lineage>
        <taxon>Eukaryota</taxon>
        <taxon>Fungi</taxon>
        <taxon>Dikarya</taxon>
        <taxon>Basidiomycota</taxon>
        <taxon>Agaricomycotina</taxon>
        <taxon>Agaricomycetes</taxon>
        <taxon>Agaricomycetidae</taxon>
        <taxon>Agaricales</taxon>
        <taxon>Marasmiineae</taxon>
        <taxon>Marasmiaceae</taxon>
        <taxon>Marasmius</taxon>
    </lineage>
</organism>
<accession>A0A9P7S0D4</accession>
<sequence length="1055" mass="116913">MRTPRKLLGLTLSRTRGPFSTEPLLNLVLKQSLEYLAIEALLELFASLLSEKGHPEFLNNVFDAELFPAHKTLRSIVGTAGKVDWEQISCQICQVLADMNIAYPQPFRIIKSSITGKIPSPVGQLYVDEKGFTSNIDEDDAYETFQVPYLIIDKIRFYSYEHSPTCTTFTFKLKSTPNFGRRGANENGEVTWTIDIERHRLQAFLKALKARNLVHLIDRHERKLSKNGDELSLELLPSSGTLSVSSMLLTTETAFNLSSQEKIQQFCDFPSESVLPTSPIVVLEDSTQVDGCPRAKIAPSSPKVALSTPPDILQGHSEQLDTMLDSELHGQRSSEQGIDGVRGLKRVAAQLSNSPPSKRKRLKASEGLNQRPQPSRGKPADEDLNNIAPPVFVKSPKATKRYGKKTRTSSPEAPFDGKSDYEQIPALQVAFKTSKKTQAGERKLMGAAVHRKRGNNGLASSPQREMKKEKQNGPGKRQRNGARGNAEAVDIHEYQPRRSARVKEQGNLKVIFILPQLKTVPECHFSLFIQIDYGDLSDEAQGRVTSAHYKEKERSDTSEKRSGQVSRKERKLETIELTLCDHGDSPQLQSDNPRPPRPEDILKQDGKSRRNAEVIDVDAEEDATVVHDDLQQQFPWSPNRLQQALKSPIPDLPKATSSKGGAVSAVKSTEIQQKKLLNDPGPYKAQTIIAKVSLKSGHVPPSKLAGFTSKTVRRVMNKTVPTNKSVASSAAPTLSPEPVNEDAIEDFSSPRPPERGNSPMVNQNNVDPAYVPRPAKTELSEMPSPRPPLAEHAQPTPSLVKYTPDLKSLPEAATSAKSKETSTVLCLSGCHASAADNELDVATLDKKSTSDNTPVLSKSFRRLEVTSMVEHGLPPLESSVKARPVQVSGFTSTPVTNGSKSAVRRRDSGLRRIPERNGYGLDLGPHHRKKERTADIVDVLNSIQQVLINKFTKRILEVKTEVRVGRDNILRDAAADIESMRIESASSFNEFLDLDSEYSSYSQDVLERLEDVNGVNITIVRKLEEILEHHDRNTLSKRFPKTLLSLPNTLTNPQL</sequence>